<dbReference type="GO" id="GO:0020037">
    <property type="term" value="F:heme binding"/>
    <property type="evidence" value="ECO:0007669"/>
    <property type="project" value="InterPro"/>
</dbReference>
<accession>A0A915JMN3</accession>
<keyword evidence="3" id="KW-1185">Reference proteome</keyword>
<reference evidence="4" key="1">
    <citation type="submission" date="2022-11" db="UniProtKB">
        <authorList>
            <consortium name="WormBaseParasite"/>
        </authorList>
    </citation>
    <scope>IDENTIFICATION</scope>
</reference>
<dbReference type="InterPro" id="IPR002327">
    <property type="entry name" value="Cyt_c_1A/1B"/>
</dbReference>
<evidence type="ECO:0000313" key="4">
    <source>
        <dbReference type="WBParaSite" id="nRc.2.0.1.t27246-RA"/>
    </source>
</evidence>
<evidence type="ECO:0000256" key="1">
    <source>
        <dbReference type="ARBA" id="ARBA00006488"/>
    </source>
</evidence>
<dbReference type="Proteomes" id="UP000887565">
    <property type="component" value="Unplaced"/>
</dbReference>
<dbReference type="InterPro" id="IPR036909">
    <property type="entry name" value="Cyt_c-like_dom_sf"/>
</dbReference>
<dbReference type="AlphaFoldDB" id="A0A915JMN3"/>
<evidence type="ECO:0000256" key="2">
    <source>
        <dbReference type="SAM" id="MobiDB-lite"/>
    </source>
</evidence>
<dbReference type="SUPFAM" id="SSF46626">
    <property type="entry name" value="Cytochrome c"/>
    <property type="match status" value="1"/>
</dbReference>
<dbReference type="PANTHER" id="PTHR11961">
    <property type="entry name" value="CYTOCHROME C"/>
    <property type="match status" value="1"/>
</dbReference>
<proteinExistence type="inferred from homology"/>
<organism evidence="3 4">
    <name type="scientific">Romanomermis culicivorax</name>
    <name type="common">Nematode worm</name>
    <dbReference type="NCBI Taxonomy" id="13658"/>
    <lineage>
        <taxon>Eukaryota</taxon>
        <taxon>Metazoa</taxon>
        <taxon>Ecdysozoa</taxon>
        <taxon>Nematoda</taxon>
        <taxon>Enoplea</taxon>
        <taxon>Dorylaimia</taxon>
        <taxon>Mermithida</taxon>
        <taxon>Mermithoidea</taxon>
        <taxon>Mermithidae</taxon>
        <taxon>Romanomermis</taxon>
    </lineage>
</organism>
<dbReference type="Gene3D" id="1.10.760.10">
    <property type="entry name" value="Cytochrome c-like domain"/>
    <property type="match status" value="1"/>
</dbReference>
<dbReference type="GO" id="GO:0009055">
    <property type="term" value="F:electron transfer activity"/>
    <property type="evidence" value="ECO:0007669"/>
    <property type="project" value="InterPro"/>
</dbReference>
<sequence length="95" mass="10364">MVEISMGDAVKDKGSPNKTSLNSYGIIGQKTSSVPGYDYTDANKSKSIMQTKENLFVYLENPKKLISGTKMILAGLNKESEQVYLIALLETARSA</sequence>
<dbReference type="OMA" id="IVWSETT"/>
<dbReference type="WBParaSite" id="nRc.2.0.1.t27246-RA">
    <property type="protein sequence ID" value="nRc.2.0.1.t27246-RA"/>
    <property type="gene ID" value="nRc.2.0.1.g27246"/>
</dbReference>
<protein>
    <submittedName>
        <fullName evidence="4">Uncharacterized protein</fullName>
    </submittedName>
</protein>
<evidence type="ECO:0000313" key="3">
    <source>
        <dbReference type="Proteomes" id="UP000887565"/>
    </source>
</evidence>
<dbReference type="PRINTS" id="PR00604">
    <property type="entry name" value="CYTCHRMECIAB"/>
</dbReference>
<comment type="similarity">
    <text evidence="1">Belongs to the cytochrome c family.</text>
</comment>
<name>A0A915JMN3_ROMCU</name>
<feature type="region of interest" description="Disordered" evidence="2">
    <location>
        <begin position="1"/>
        <end position="22"/>
    </location>
</feature>